<dbReference type="Pfam" id="PF14031">
    <property type="entry name" value="D-ser_dehydrat"/>
    <property type="match status" value="1"/>
</dbReference>
<dbReference type="Pfam" id="PF01168">
    <property type="entry name" value="Ala_racemase_N"/>
    <property type="match status" value="1"/>
</dbReference>
<gene>
    <name evidence="4" type="ORF">METZ01_LOCUS217185</name>
</gene>
<feature type="non-terminal residue" evidence="4">
    <location>
        <position position="1"/>
    </location>
</feature>
<evidence type="ECO:0000313" key="4">
    <source>
        <dbReference type="EMBL" id="SVB64331.1"/>
    </source>
</evidence>
<dbReference type="PANTHER" id="PTHR28004">
    <property type="entry name" value="ZGC:162816-RELATED"/>
    <property type="match status" value="1"/>
</dbReference>
<dbReference type="GO" id="GO:0036088">
    <property type="term" value="P:D-serine catabolic process"/>
    <property type="evidence" value="ECO:0007669"/>
    <property type="project" value="TreeGrafter"/>
</dbReference>
<dbReference type="SMART" id="SM01119">
    <property type="entry name" value="D-ser_dehydrat"/>
    <property type="match status" value="1"/>
</dbReference>
<evidence type="ECO:0000259" key="3">
    <source>
        <dbReference type="SMART" id="SM01119"/>
    </source>
</evidence>
<dbReference type="InterPro" id="IPR051466">
    <property type="entry name" value="D-amino_acid_metab_enzyme"/>
</dbReference>
<dbReference type="InterPro" id="IPR001608">
    <property type="entry name" value="Ala_racemase_N"/>
</dbReference>
<protein>
    <recommendedName>
        <fullName evidence="3">D-serine dehydratase-like domain-containing protein</fullName>
    </recommendedName>
</protein>
<dbReference type="AlphaFoldDB" id="A0A382FQU1"/>
<dbReference type="SUPFAM" id="SSF51419">
    <property type="entry name" value="PLP-binding barrel"/>
    <property type="match status" value="1"/>
</dbReference>
<sequence length="237" mass="25155">ESGVELRVMVEIDAGMGRCGISPGIEAVALSQRISGLPGLKLQGIMGSVPGPKGDDDPALHQAKTKTNLQIVLDNKEAMEQSGLSIEVVSVGGAHCYALAIQMPGVTEVRAGRYPLMDHRLKSFLPELNPAAKILASVISHPIDGMAVLDAGHKATAPDQGRPVLEGIEGGDATRFSAEHGIVELEGDAQNKLNTGDKAWLIPYELGDSVNQYDYFRATRNGKLEGLWPISARGRLA</sequence>
<organism evidence="4">
    <name type="scientific">marine metagenome</name>
    <dbReference type="NCBI Taxonomy" id="408172"/>
    <lineage>
        <taxon>unclassified sequences</taxon>
        <taxon>metagenomes</taxon>
        <taxon>ecological metagenomes</taxon>
    </lineage>
</organism>
<name>A0A382FQU1_9ZZZZ</name>
<reference evidence="4" key="1">
    <citation type="submission" date="2018-05" db="EMBL/GenBank/DDBJ databases">
        <authorList>
            <person name="Lanie J.A."/>
            <person name="Ng W.-L."/>
            <person name="Kazmierczak K.M."/>
            <person name="Andrzejewski T.M."/>
            <person name="Davidsen T.M."/>
            <person name="Wayne K.J."/>
            <person name="Tettelin H."/>
            <person name="Glass J.I."/>
            <person name="Rusch D."/>
            <person name="Podicherti R."/>
            <person name="Tsui H.-C.T."/>
            <person name="Winkler M.E."/>
        </authorList>
    </citation>
    <scope>NUCLEOTIDE SEQUENCE</scope>
</reference>
<proteinExistence type="inferred from homology"/>
<dbReference type="PANTHER" id="PTHR28004:SF2">
    <property type="entry name" value="D-SERINE DEHYDRATASE"/>
    <property type="match status" value="1"/>
</dbReference>
<accession>A0A382FQU1</accession>
<dbReference type="InterPro" id="IPR042208">
    <property type="entry name" value="D-ser_dehydrat-like_sf"/>
</dbReference>
<feature type="domain" description="D-serine dehydratase-like" evidence="3">
    <location>
        <begin position="131"/>
        <end position="220"/>
    </location>
</feature>
<evidence type="ECO:0000256" key="2">
    <source>
        <dbReference type="ARBA" id="ARBA00023239"/>
    </source>
</evidence>
<keyword evidence="2" id="KW-0456">Lyase</keyword>
<evidence type="ECO:0000256" key="1">
    <source>
        <dbReference type="ARBA" id="ARBA00005323"/>
    </source>
</evidence>
<dbReference type="EMBL" id="UINC01050861">
    <property type="protein sequence ID" value="SVB64331.1"/>
    <property type="molecule type" value="Genomic_DNA"/>
</dbReference>
<dbReference type="Gene3D" id="2.40.37.20">
    <property type="entry name" value="D-serine dehydratase-like domain"/>
    <property type="match status" value="1"/>
</dbReference>
<dbReference type="Gene3D" id="3.20.20.10">
    <property type="entry name" value="Alanine racemase"/>
    <property type="match status" value="1"/>
</dbReference>
<dbReference type="InterPro" id="IPR026956">
    <property type="entry name" value="D-ser_dehydrat-like_dom"/>
</dbReference>
<comment type="similarity">
    <text evidence="1">Belongs to the DSD1 family.</text>
</comment>
<dbReference type="InterPro" id="IPR029066">
    <property type="entry name" value="PLP-binding_barrel"/>
</dbReference>
<dbReference type="GO" id="GO:0008721">
    <property type="term" value="F:D-serine ammonia-lyase activity"/>
    <property type="evidence" value="ECO:0007669"/>
    <property type="project" value="TreeGrafter"/>
</dbReference>